<dbReference type="OrthoDB" id="5362357at2759"/>
<feature type="region of interest" description="Disordered" evidence="1">
    <location>
        <begin position="1"/>
        <end position="33"/>
    </location>
</feature>
<protein>
    <submittedName>
        <fullName evidence="2">Uncharacterized protein</fullName>
    </submittedName>
</protein>
<comment type="caution">
    <text evidence="2">The sequence shown here is derived from an EMBL/GenBank/DDBJ whole genome shotgun (WGS) entry which is preliminary data.</text>
</comment>
<evidence type="ECO:0000256" key="1">
    <source>
        <dbReference type="SAM" id="MobiDB-lite"/>
    </source>
</evidence>
<proteinExistence type="predicted"/>
<name>A0A8H3FGZ1_9LECA</name>
<evidence type="ECO:0000313" key="3">
    <source>
        <dbReference type="Proteomes" id="UP000664203"/>
    </source>
</evidence>
<gene>
    <name evidence="2" type="ORF">ALECFALPRED_002391</name>
</gene>
<accession>A0A8H3FGZ1</accession>
<evidence type="ECO:0000313" key="2">
    <source>
        <dbReference type="EMBL" id="CAF9923490.1"/>
    </source>
</evidence>
<dbReference type="EMBL" id="CAJPDR010000169">
    <property type="protein sequence ID" value="CAF9923490.1"/>
    <property type="molecule type" value="Genomic_DNA"/>
</dbReference>
<sequence>MPARQTSSNSAAYTPSPSTSPERRPLSPTPTSVDVTYQVVRIKPTETDWLTPNPSDLIQIIGPMSGGSTPVPDNEEAAEDDGLEIPCAARLTWGDKSIYLTCLYYPSASLFTGFRGCADNTVDAADEAEPVKSVGVTMQDAIFSEEETGGEMVEDEDMRDDGGNPFMVLHVNKGLGGSARLYCKKVTDSQNRLTDRVGEILRLVKSDNEMDDDVDVVGRRSQKILWSC</sequence>
<dbReference type="AlphaFoldDB" id="A0A8H3FGZ1"/>
<organism evidence="2 3">
    <name type="scientific">Alectoria fallacina</name>
    <dbReference type="NCBI Taxonomy" id="1903189"/>
    <lineage>
        <taxon>Eukaryota</taxon>
        <taxon>Fungi</taxon>
        <taxon>Dikarya</taxon>
        <taxon>Ascomycota</taxon>
        <taxon>Pezizomycotina</taxon>
        <taxon>Lecanoromycetes</taxon>
        <taxon>OSLEUM clade</taxon>
        <taxon>Lecanoromycetidae</taxon>
        <taxon>Lecanorales</taxon>
        <taxon>Lecanorineae</taxon>
        <taxon>Parmeliaceae</taxon>
        <taxon>Alectoria</taxon>
    </lineage>
</organism>
<keyword evidence="3" id="KW-1185">Reference proteome</keyword>
<dbReference type="Proteomes" id="UP000664203">
    <property type="component" value="Unassembled WGS sequence"/>
</dbReference>
<feature type="compositionally biased region" description="Low complexity" evidence="1">
    <location>
        <begin position="1"/>
        <end position="20"/>
    </location>
</feature>
<reference evidence="2" key="1">
    <citation type="submission" date="2021-03" db="EMBL/GenBank/DDBJ databases">
        <authorList>
            <person name="Tagirdzhanova G."/>
        </authorList>
    </citation>
    <scope>NUCLEOTIDE SEQUENCE</scope>
</reference>